<dbReference type="Proteomes" id="UP000001868">
    <property type="component" value="Chromosome"/>
</dbReference>
<evidence type="ECO:0000256" key="1">
    <source>
        <dbReference type="ARBA" id="ARBA00007365"/>
    </source>
</evidence>
<dbReference type="Gene3D" id="2.40.100.10">
    <property type="entry name" value="Cyclophilin-like"/>
    <property type="match status" value="1"/>
</dbReference>
<sequence>MVEMAPAMAPQAVARVKTLAREGVYDGLQFHRVIDGFVAQTGNPNNRDGGTSAHPDLPPEFQFRIPAEAATIVVERSDGIEGLVGAVPFAGVRLPDGRIRGWGAYCPGVAGMGRQADPGTANSEIFFMRAPARRLDHEYTVWGRVVQGQEAVLTVAVGEPPKVPDLMLKVRVAADLPPAERPRLQALDPAGPAFAARLAALKREKGAAFTVCDVDVPIREAPAPAAP</sequence>
<dbReference type="PROSITE" id="PS50072">
    <property type="entry name" value="CSA_PPIASE_2"/>
    <property type="match status" value="1"/>
</dbReference>
<keyword evidence="4 6" id="KW-0413">Isomerase</keyword>
<dbReference type="EMBL" id="CP000747">
    <property type="protein sequence ID" value="ACG77211.1"/>
    <property type="molecule type" value="Genomic_DNA"/>
</dbReference>
<evidence type="ECO:0000256" key="2">
    <source>
        <dbReference type="ARBA" id="ARBA00013194"/>
    </source>
</evidence>
<dbReference type="STRING" id="450851.PHZ_c0797"/>
<dbReference type="InterPro" id="IPR029000">
    <property type="entry name" value="Cyclophilin-like_dom_sf"/>
</dbReference>
<dbReference type="KEGG" id="pzu:PHZ_c0797"/>
<dbReference type="InterPro" id="IPR002130">
    <property type="entry name" value="Cyclophilin-type_PPIase_dom"/>
</dbReference>
<dbReference type="AlphaFoldDB" id="B4RG87"/>
<feature type="domain" description="PPIase cyclophilin-type" evidence="5">
    <location>
        <begin position="1"/>
        <end position="155"/>
    </location>
</feature>
<dbReference type="Pfam" id="PF00160">
    <property type="entry name" value="Pro_isomerase"/>
    <property type="match status" value="1"/>
</dbReference>
<comment type="similarity">
    <text evidence="1">Belongs to the cyclophilin-type PPIase family.</text>
</comment>
<keyword evidence="3" id="KW-0697">Rotamase</keyword>
<dbReference type="SUPFAM" id="SSF50891">
    <property type="entry name" value="Cyclophilin-like"/>
    <property type="match status" value="1"/>
</dbReference>
<dbReference type="GO" id="GO:0006457">
    <property type="term" value="P:protein folding"/>
    <property type="evidence" value="ECO:0007669"/>
    <property type="project" value="InterPro"/>
</dbReference>
<keyword evidence="7" id="KW-1185">Reference proteome</keyword>
<protein>
    <recommendedName>
        <fullName evidence="2">peptidylprolyl isomerase</fullName>
        <ecNumber evidence="2">5.2.1.8</ecNumber>
    </recommendedName>
</protein>
<dbReference type="CDD" id="cd00317">
    <property type="entry name" value="cyclophilin"/>
    <property type="match status" value="1"/>
</dbReference>
<evidence type="ECO:0000256" key="3">
    <source>
        <dbReference type="ARBA" id="ARBA00023110"/>
    </source>
</evidence>
<dbReference type="PROSITE" id="PS00170">
    <property type="entry name" value="CSA_PPIASE_1"/>
    <property type="match status" value="1"/>
</dbReference>
<gene>
    <name evidence="6" type="ordered locus">PHZ_c0797</name>
</gene>
<organism evidence="6 7">
    <name type="scientific">Phenylobacterium zucineum (strain HLK1)</name>
    <dbReference type="NCBI Taxonomy" id="450851"/>
    <lineage>
        <taxon>Bacteria</taxon>
        <taxon>Pseudomonadati</taxon>
        <taxon>Pseudomonadota</taxon>
        <taxon>Alphaproteobacteria</taxon>
        <taxon>Caulobacterales</taxon>
        <taxon>Caulobacteraceae</taxon>
        <taxon>Phenylobacterium</taxon>
    </lineage>
</organism>
<dbReference type="PANTHER" id="PTHR45625:SF4">
    <property type="entry name" value="PEPTIDYLPROLYL ISOMERASE DOMAIN AND WD REPEAT-CONTAINING PROTEIN 1"/>
    <property type="match status" value="1"/>
</dbReference>
<dbReference type="eggNOG" id="COG0652">
    <property type="taxonomic scope" value="Bacteria"/>
</dbReference>
<evidence type="ECO:0000256" key="4">
    <source>
        <dbReference type="ARBA" id="ARBA00023235"/>
    </source>
</evidence>
<reference evidence="6 7" key="1">
    <citation type="journal article" date="2008" name="BMC Genomics">
        <title>Complete genome of Phenylobacterium zucineum - a novel facultative intracellular bacterium isolated from human erythroleukemia cell line K562.</title>
        <authorList>
            <person name="Luo Y."/>
            <person name="Xu X."/>
            <person name="Ding Z."/>
            <person name="Liu Z."/>
            <person name="Zhang B."/>
            <person name="Yan Z."/>
            <person name="Sun J."/>
            <person name="Hu S."/>
            <person name="Hu X."/>
        </authorList>
    </citation>
    <scope>NUCLEOTIDE SEQUENCE [LARGE SCALE GENOMIC DNA]</scope>
    <source>
        <strain evidence="6 7">HLK1</strain>
    </source>
</reference>
<evidence type="ECO:0000313" key="6">
    <source>
        <dbReference type="EMBL" id="ACG77211.1"/>
    </source>
</evidence>
<dbReference type="GO" id="GO:0003755">
    <property type="term" value="F:peptidyl-prolyl cis-trans isomerase activity"/>
    <property type="evidence" value="ECO:0007669"/>
    <property type="project" value="UniProtKB-KW"/>
</dbReference>
<accession>B4RG87</accession>
<dbReference type="PANTHER" id="PTHR45625">
    <property type="entry name" value="PEPTIDYL-PROLYL CIS-TRANS ISOMERASE-RELATED"/>
    <property type="match status" value="1"/>
</dbReference>
<dbReference type="EC" id="5.2.1.8" evidence="2"/>
<dbReference type="InterPro" id="IPR020892">
    <property type="entry name" value="Cyclophilin-type_PPIase_CS"/>
</dbReference>
<dbReference type="HOGENOM" id="CLU_068027_0_0_5"/>
<name>B4RG87_PHEZH</name>
<evidence type="ECO:0000313" key="7">
    <source>
        <dbReference type="Proteomes" id="UP000001868"/>
    </source>
</evidence>
<proteinExistence type="inferred from homology"/>
<dbReference type="InterPro" id="IPR044666">
    <property type="entry name" value="Cyclophilin_A-like"/>
</dbReference>
<evidence type="ECO:0000259" key="5">
    <source>
        <dbReference type="PROSITE" id="PS50072"/>
    </source>
</evidence>